<reference evidence="2 3" key="1">
    <citation type="journal article" date="2016" name="Nat. Commun.">
        <title>Thousands of microbial genomes shed light on interconnected biogeochemical processes in an aquifer system.</title>
        <authorList>
            <person name="Anantharaman K."/>
            <person name="Brown C.T."/>
            <person name="Hug L.A."/>
            <person name="Sharon I."/>
            <person name="Castelle C.J."/>
            <person name="Probst A.J."/>
            <person name="Thomas B.C."/>
            <person name="Singh A."/>
            <person name="Wilkins M.J."/>
            <person name="Karaoz U."/>
            <person name="Brodie E.L."/>
            <person name="Williams K.H."/>
            <person name="Hubbard S.S."/>
            <person name="Banfield J.F."/>
        </authorList>
    </citation>
    <scope>NUCLEOTIDE SEQUENCE [LARGE SCALE GENOMIC DNA]</scope>
</reference>
<accession>A0A1F6E0G5</accession>
<comment type="caution">
    <text evidence="2">The sequence shown here is derived from an EMBL/GenBank/DDBJ whole genome shotgun (WGS) entry which is preliminary data.</text>
</comment>
<feature type="compositionally biased region" description="Polar residues" evidence="1">
    <location>
        <begin position="1"/>
        <end position="10"/>
    </location>
</feature>
<evidence type="ECO:0000256" key="1">
    <source>
        <dbReference type="SAM" id="MobiDB-lite"/>
    </source>
</evidence>
<dbReference type="AlphaFoldDB" id="A0A1F6E0G5"/>
<feature type="region of interest" description="Disordered" evidence="1">
    <location>
        <begin position="1"/>
        <end position="23"/>
    </location>
</feature>
<proteinExistence type="predicted"/>
<name>A0A1F6E0G5_9BACT</name>
<evidence type="ECO:0000313" key="3">
    <source>
        <dbReference type="Proteomes" id="UP000178572"/>
    </source>
</evidence>
<dbReference type="Proteomes" id="UP000178572">
    <property type="component" value="Unassembled WGS sequence"/>
</dbReference>
<organism evidence="2 3">
    <name type="scientific">Candidatus Kaiserbacteria bacterium RIFCSPHIGHO2_02_FULL_59_21</name>
    <dbReference type="NCBI Taxonomy" id="1798500"/>
    <lineage>
        <taxon>Bacteria</taxon>
        <taxon>Candidatus Kaiseribacteriota</taxon>
    </lineage>
</organism>
<evidence type="ECO:0000313" key="2">
    <source>
        <dbReference type="EMBL" id="OGG67195.1"/>
    </source>
</evidence>
<sequence>MVRMESQTFAPFNDDGRKHEQSGNLNHDAKLISRVQAHLAIRLFFPGRQADIQDPDDLKRTPADIREAAMEDWVGDGSETSPAGRFRAYIDKNGLPEDFDPSDPHHLTELLQTIFPDAAVLGRKDKL</sequence>
<feature type="compositionally biased region" description="Basic and acidic residues" evidence="1">
    <location>
        <begin position="14"/>
        <end position="23"/>
    </location>
</feature>
<protein>
    <submittedName>
        <fullName evidence="2">Uncharacterized protein</fullName>
    </submittedName>
</protein>
<dbReference type="EMBL" id="MFLN01000023">
    <property type="protein sequence ID" value="OGG67195.1"/>
    <property type="molecule type" value="Genomic_DNA"/>
</dbReference>
<gene>
    <name evidence="2" type="ORF">A3C21_01030</name>
</gene>